<protein>
    <recommendedName>
        <fullName evidence="9">Glycine transporter domain-containing protein</fullName>
    </recommendedName>
</protein>
<name>A0A401ZVN9_9CHLR</name>
<evidence type="ECO:0000256" key="6">
    <source>
        <dbReference type="ARBA" id="ARBA00023136"/>
    </source>
</evidence>
<feature type="transmembrane region" description="Helical" evidence="8">
    <location>
        <begin position="159"/>
        <end position="175"/>
    </location>
</feature>
<evidence type="ECO:0000313" key="10">
    <source>
        <dbReference type="EMBL" id="GCE10866.1"/>
    </source>
</evidence>
<evidence type="ECO:0000256" key="3">
    <source>
        <dbReference type="ARBA" id="ARBA00022475"/>
    </source>
</evidence>
<evidence type="ECO:0000256" key="5">
    <source>
        <dbReference type="ARBA" id="ARBA00022989"/>
    </source>
</evidence>
<comment type="similarity">
    <text evidence="2">Belongs to the UPF0126 family.</text>
</comment>
<dbReference type="Proteomes" id="UP000287352">
    <property type="component" value="Unassembled WGS sequence"/>
</dbReference>
<keyword evidence="5 8" id="KW-1133">Transmembrane helix</keyword>
<reference evidence="11" key="1">
    <citation type="submission" date="2018-12" db="EMBL/GenBank/DDBJ databases">
        <title>Tengunoibacter tsumagoiensis gen. nov., sp. nov., Dictyobacter kobayashii sp. nov., D. alpinus sp. nov., and D. joshuensis sp. nov. and description of Dictyobacteraceae fam. nov. within the order Ktedonobacterales isolated from Tengu-no-mugimeshi.</title>
        <authorList>
            <person name="Wang C.M."/>
            <person name="Zheng Y."/>
            <person name="Sakai Y."/>
            <person name="Toyoda A."/>
            <person name="Minakuchi Y."/>
            <person name="Abe K."/>
            <person name="Yokota A."/>
            <person name="Yabe S."/>
        </authorList>
    </citation>
    <scope>NUCLEOTIDE SEQUENCE [LARGE SCALE GENOMIC DNA]</scope>
    <source>
        <strain evidence="11">Uno3</strain>
    </source>
</reference>
<dbReference type="AlphaFoldDB" id="A0A401ZVN9"/>
<feature type="compositionally biased region" description="Basic and acidic residues" evidence="7">
    <location>
        <begin position="248"/>
        <end position="258"/>
    </location>
</feature>
<feature type="transmembrane region" description="Helical" evidence="8">
    <location>
        <begin position="101"/>
        <end position="120"/>
    </location>
</feature>
<dbReference type="Pfam" id="PF03458">
    <property type="entry name" value="Gly_transporter"/>
    <property type="match status" value="2"/>
</dbReference>
<feature type="transmembrane region" description="Helical" evidence="8">
    <location>
        <begin position="68"/>
        <end position="89"/>
    </location>
</feature>
<evidence type="ECO:0000256" key="8">
    <source>
        <dbReference type="SAM" id="Phobius"/>
    </source>
</evidence>
<dbReference type="InterPro" id="IPR005115">
    <property type="entry name" value="Gly_transporter"/>
</dbReference>
<dbReference type="OrthoDB" id="9791874at2"/>
<comment type="caution">
    <text evidence="10">The sequence shown here is derived from an EMBL/GenBank/DDBJ whole genome shotgun (WGS) entry which is preliminary data.</text>
</comment>
<comment type="subcellular location">
    <subcellularLocation>
        <location evidence="1">Cell membrane</location>
        <topology evidence="1">Multi-pass membrane protein</topology>
    </subcellularLocation>
</comment>
<gene>
    <name evidence="10" type="ORF">KTT_07250</name>
</gene>
<dbReference type="EMBL" id="BIFR01000001">
    <property type="protein sequence ID" value="GCE10866.1"/>
    <property type="molecule type" value="Genomic_DNA"/>
</dbReference>
<keyword evidence="6 8" id="KW-0472">Membrane</keyword>
<evidence type="ECO:0000313" key="11">
    <source>
        <dbReference type="Proteomes" id="UP000287352"/>
    </source>
</evidence>
<feature type="region of interest" description="Disordered" evidence="7">
    <location>
        <begin position="248"/>
        <end position="279"/>
    </location>
</feature>
<feature type="domain" description="Glycine transporter" evidence="9">
    <location>
        <begin position="16"/>
        <end position="90"/>
    </location>
</feature>
<dbReference type="PANTHER" id="PTHR30506">
    <property type="entry name" value="INNER MEMBRANE PROTEIN"/>
    <property type="match status" value="1"/>
</dbReference>
<feature type="transmembrane region" description="Helical" evidence="8">
    <location>
        <begin position="37"/>
        <end position="56"/>
    </location>
</feature>
<accession>A0A401ZVN9</accession>
<feature type="transmembrane region" description="Helical" evidence="8">
    <location>
        <begin position="126"/>
        <end position="147"/>
    </location>
</feature>
<evidence type="ECO:0000256" key="4">
    <source>
        <dbReference type="ARBA" id="ARBA00022692"/>
    </source>
</evidence>
<dbReference type="GO" id="GO:0005886">
    <property type="term" value="C:plasma membrane"/>
    <property type="evidence" value="ECO:0007669"/>
    <property type="project" value="UniProtKB-SubCell"/>
</dbReference>
<feature type="transmembrane region" description="Helical" evidence="8">
    <location>
        <begin position="181"/>
        <end position="200"/>
    </location>
</feature>
<organism evidence="10 11">
    <name type="scientific">Tengunoibacter tsumagoiensis</name>
    <dbReference type="NCBI Taxonomy" id="2014871"/>
    <lineage>
        <taxon>Bacteria</taxon>
        <taxon>Bacillati</taxon>
        <taxon>Chloroflexota</taxon>
        <taxon>Ktedonobacteria</taxon>
        <taxon>Ktedonobacterales</taxon>
        <taxon>Dictyobacteraceae</taxon>
        <taxon>Tengunoibacter</taxon>
    </lineage>
</organism>
<sequence>MFFPPDTETLQLMPAIDLAAAVAGSIGGALYAVRKKFVITGVLLIAIPASLGGGILRDILLGQLPPVALTQAGFYLPAAILPALLVFFLESVIKRLERLLFLVDALSLGLFACVGAQKALAFHLNWTAALMIGTLNAVGGGILRDILGGETPDVARPGALNSAAVIIGCAFYVALIELVEVNKYIICSLAVFLIFLLRVLSVRYDWQAPAPVDLITTGQMRSVKSKVEGSLQRHQEWQQLRWKRASRRKVETSLEQRRQKSRRKPQKISFLHKDSSAEH</sequence>
<evidence type="ECO:0000256" key="2">
    <source>
        <dbReference type="ARBA" id="ARBA00008193"/>
    </source>
</evidence>
<evidence type="ECO:0000256" key="1">
    <source>
        <dbReference type="ARBA" id="ARBA00004651"/>
    </source>
</evidence>
<keyword evidence="3" id="KW-1003">Cell membrane</keyword>
<proteinExistence type="inferred from homology"/>
<dbReference type="RefSeq" id="WP_126578434.1">
    <property type="nucleotide sequence ID" value="NZ_BIFR01000001.1"/>
</dbReference>
<evidence type="ECO:0000256" key="7">
    <source>
        <dbReference type="SAM" id="MobiDB-lite"/>
    </source>
</evidence>
<evidence type="ECO:0000259" key="9">
    <source>
        <dbReference type="Pfam" id="PF03458"/>
    </source>
</evidence>
<feature type="domain" description="Glycine transporter" evidence="9">
    <location>
        <begin position="102"/>
        <end position="175"/>
    </location>
</feature>
<keyword evidence="11" id="KW-1185">Reference proteome</keyword>
<dbReference type="PANTHER" id="PTHR30506:SF3">
    <property type="entry name" value="UPF0126 INNER MEMBRANE PROTEIN YADS-RELATED"/>
    <property type="match status" value="1"/>
</dbReference>
<feature type="transmembrane region" description="Helical" evidence="8">
    <location>
        <begin position="12"/>
        <end position="32"/>
    </location>
</feature>
<keyword evidence="4 8" id="KW-0812">Transmembrane</keyword>